<comment type="similarity">
    <text evidence="1">Belongs to the HpcH/HpaI aldolase family.</text>
</comment>
<name>A0A8J6JF85_9FIRM</name>
<gene>
    <name evidence="5" type="ORF">H8S57_14460</name>
</gene>
<dbReference type="SUPFAM" id="SSF51621">
    <property type="entry name" value="Phosphoenolpyruvate/pyruvate domain"/>
    <property type="match status" value="1"/>
</dbReference>
<evidence type="ECO:0000259" key="4">
    <source>
        <dbReference type="Pfam" id="PF03328"/>
    </source>
</evidence>
<feature type="domain" description="HpcH/HpaI aldolase/citrate lyase" evidence="4">
    <location>
        <begin position="19"/>
        <end position="246"/>
    </location>
</feature>
<dbReference type="PANTHER" id="PTHR30502:SF0">
    <property type="entry name" value="PHOSPHOENOLPYRUVATE CARBOXYLASE FAMILY PROTEIN"/>
    <property type="match status" value="1"/>
</dbReference>
<protein>
    <recommendedName>
        <fullName evidence="4">HpcH/HpaI aldolase/citrate lyase domain-containing protein</fullName>
    </recommendedName>
</protein>
<dbReference type="AlphaFoldDB" id="A0A8J6JF85"/>
<keyword evidence="3" id="KW-0456">Lyase</keyword>
<dbReference type="GO" id="GO:0046872">
    <property type="term" value="F:metal ion binding"/>
    <property type="evidence" value="ECO:0007669"/>
    <property type="project" value="UniProtKB-KW"/>
</dbReference>
<evidence type="ECO:0000256" key="1">
    <source>
        <dbReference type="ARBA" id="ARBA00005568"/>
    </source>
</evidence>
<dbReference type="RefSeq" id="WP_186908738.1">
    <property type="nucleotide sequence ID" value="NZ_JACOPP010000029.1"/>
</dbReference>
<dbReference type="InterPro" id="IPR040442">
    <property type="entry name" value="Pyrv_kinase-like_dom_sf"/>
</dbReference>
<comment type="caution">
    <text evidence="5">The sequence shown here is derived from an EMBL/GenBank/DDBJ whole genome shotgun (WGS) entry which is preliminary data.</text>
</comment>
<keyword evidence="2" id="KW-0479">Metal-binding</keyword>
<keyword evidence="6" id="KW-1185">Reference proteome</keyword>
<dbReference type="InterPro" id="IPR005000">
    <property type="entry name" value="Aldolase/citrate-lyase_domain"/>
</dbReference>
<proteinExistence type="inferred from homology"/>
<dbReference type="GO" id="GO:0005737">
    <property type="term" value="C:cytoplasm"/>
    <property type="evidence" value="ECO:0007669"/>
    <property type="project" value="TreeGrafter"/>
</dbReference>
<evidence type="ECO:0000256" key="2">
    <source>
        <dbReference type="ARBA" id="ARBA00022723"/>
    </source>
</evidence>
<sequence length="259" mass="27899">MNRSETLKARIRSGKPVFGTFVKNNCPNLVEMLGWAGFDFAILDCEHSSYSYGELENMIRACQLAGLASIPRIACPEPWQVHHGLESGATGVQIPSIRSVENAAECAQEAVFFPGGTRSPNPALRAGQYGCWTGEKSYLETKKESSLCVVQVESMAMAAAVEELCRIPQIDVLFVGPGDLSMSMGKPGKLNDPEVAAVIEDVIRRGLAGGKAMGMLCGNADAVKKYVDLGCTYLAYASDSGMIANAFRQVSRDVFAPYR</sequence>
<dbReference type="Proteomes" id="UP000661435">
    <property type="component" value="Unassembled WGS sequence"/>
</dbReference>
<evidence type="ECO:0000313" key="6">
    <source>
        <dbReference type="Proteomes" id="UP000661435"/>
    </source>
</evidence>
<reference evidence="5" key="1">
    <citation type="submission" date="2020-08" db="EMBL/GenBank/DDBJ databases">
        <title>Genome public.</title>
        <authorList>
            <person name="Liu C."/>
            <person name="Sun Q."/>
        </authorList>
    </citation>
    <scope>NUCLEOTIDE SEQUENCE</scope>
    <source>
        <strain evidence="5">NSJ-51</strain>
    </source>
</reference>
<evidence type="ECO:0000313" key="5">
    <source>
        <dbReference type="EMBL" id="MBC5734918.1"/>
    </source>
</evidence>
<accession>A0A8J6JF85</accession>
<organism evidence="5 6">
    <name type="scientific">Lawsonibacter hominis</name>
    <dbReference type="NCBI Taxonomy" id="2763053"/>
    <lineage>
        <taxon>Bacteria</taxon>
        <taxon>Bacillati</taxon>
        <taxon>Bacillota</taxon>
        <taxon>Clostridia</taxon>
        <taxon>Eubacteriales</taxon>
        <taxon>Oscillospiraceae</taxon>
        <taxon>Lawsonibacter</taxon>
    </lineage>
</organism>
<evidence type="ECO:0000256" key="3">
    <source>
        <dbReference type="ARBA" id="ARBA00023239"/>
    </source>
</evidence>
<dbReference type="InterPro" id="IPR050251">
    <property type="entry name" value="HpcH-HpaI_aldolase"/>
</dbReference>
<dbReference type="Gene3D" id="3.20.20.60">
    <property type="entry name" value="Phosphoenolpyruvate-binding domains"/>
    <property type="match status" value="1"/>
</dbReference>
<dbReference type="PANTHER" id="PTHR30502">
    <property type="entry name" value="2-KETO-3-DEOXY-L-RHAMNONATE ALDOLASE"/>
    <property type="match status" value="1"/>
</dbReference>
<dbReference type="InterPro" id="IPR015813">
    <property type="entry name" value="Pyrv/PenolPyrv_kinase-like_dom"/>
</dbReference>
<dbReference type="Pfam" id="PF03328">
    <property type="entry name" value="HpcH_HpaI"/>
    <property type="match status" value="1"/>
</dbReference>
<dbReference type="GO" id="GO:0016832">
    <property type="term" value="F:aldehyde-lyase activity"/>
    <property type="evidence" value="ECO:0007669"/>
    <property type="project" value="TreeGrafter"/>
</dbReference>
<dbReference type="EMBL" id="JACOPP010000029">
    <property type="protein sequence ID" value="MBC5734918.1"/>
    <property type="molecule type" value="Genomic_DNA"/>
</dbReference>